<dbReference type="InterPro" id="IPR001647">
    <property type="entry name" value="HTH_TetR"/>
</dbReference>
<dbReference type="FunFam" id="1.10.10.60:FF:000141">
    <property type="entry name" value="TetR family transcriptional regulator"/>
    <property type="match status" value="1"/>
</dbReference>
<dbReference type="GO" id="GO:0003700">
    <property type="term" value="F:DNA-binding transcription factor activity"/>
    <property type="evidence" value="ECO:0007669"/>
    <property type="project" value="TreeGrafter"/>
</dbReference>
<protein>
    <submittedName>
        <fullName evidence="7">Transcriptional regulator, TetR family protein</fullName>
    </submittedName>
</protein>
<organism evidence="7 8">
    <name type="scientific">Pararhodospirillum photometricum DSM 122</name>
    <dbReference type="NCBI Taxonomy" id="1150469"/>
    <lineage>
        <taxon>Bacteria</taxon>
        <taxon>Pseudomonadati</taxon>
        <taxon>Pseudomonadota</taxon>
        <taxon>Alphaproteobacteria</taxon>
        <taxon>Rhodospirillales</taxon>
        <taxon>Rhodospirillaceae</taxon>
        <taxon>Pararhodospirillum</taxon>
    </lineage>
</organism>
<keyword evidence="8" id="KW-1185">Reference proteome</keyword>
<dbReference type="SUPFAM" id="SSF48498">
    <property type="entry name" value="Tetracyclin repressor-like, C-terminal domain"/>
    <property type="match status" value="1"/>
</dbReference>
<dbReference type="Pfam" id="PF00440">
    <property type="entry name" value="TetR_N"/>
    <property type="match status" value="1"/>
</dbReference>
<evidence type="ECO:0000313" key="8">
    <source>
        <dbReference type="Proteomes" id="UP000033220"/>
    </source>
</evidence>
<proteinExistence type="predicted"/>
<keyword evidence="1" id="KW-0805">Transcription regulation</keyword>
<dbReference type="HOGENOM" id="CLU_069356_27_2_5"/>
<dbReference type="PANTHER" id="PTHR30055">
    <property type="entry name" value="HTH-TYPE TRANSCRIPTIONAL REGULATOR RUTR"/>
    <property type="match status" value="1"/>
</dbReference>
<gene>
    <name evidence="7" type="ORF">RSPPHO_02200</name>
</gene>
<name>H6SLG1_PARPM</name>
<evidence type="ECO:0000256" key="4">
    <source>
        <dbReference type="PROSITE-ProRule" id="PRU00335"/>
    </source>
</evidence>
<feature type="compositionally biased region" description="Polar residues" evidence="5">
    <location>
        <begin position="11"/>
        <end position="24"/>
    </location>
</feature>
<sequence length="235" mass="25929">MHPGRRKRTLMTDQSVTKRTPTMTEASPRRRRKEARPAEVLEAALETFARKGFSATRMDDVAARAGIAKGTIYLYYPSKEALFEAVVREYLVENIARAEAALAHPAPTHAERLRRAVGIMGQVILDPRRAALPKLVLADGGMFPEIARFYRREVVGRGLGLLAGIVRAGIAAGEFRPVDPEAAVRLFVSPILITALWQITFSPVEEHSMPPETLLALHADLFLRGLCVSPPEGDR</sequence>
<feature type="domain" description="HTH tetR-type" evidence="6">
    <location>
        <begin position="34"/>
        <end position="94"/>
    </location>
</feature>
<dbReference type="Gene3D" id="1.10.357.10">
    <property type="entry name" value="Tetracycline Repressor, domain 2"/>
    <property type="match status" value="1"/>
</dbReference>
<dbReference type="InterPro" id="IPR036271">
    <property type="entry name" value="Tet_transcr_reg_TetR-rel_C_sf"/>
</dbReference>
<evidence type="ECO:0000256" key="5">
    <source>
        <dbReference type="SAM" id="MobiDB-lite"/>
    </source>
</evidence>
<dbReference type="GO" id="GO:0000976">
    <property type="term" value="F:transcription cis-regulatory region binding"/>
    <property type="evidence" value="ECO:0007669"/>
    <property type="project" value="TreeGrafter"/>
</dbReference>
<dbReference type="SUPFAM" id="SSF46689">
    <property type="entry name" value="Homeodomain-like"/>
    <property type="match status" value="1"/>
</dbReference>
<dbReference type="AlphaFoldDB" id="H6SLG1"/>
<keyword evidence="3" id="KW-0804">Transcription</keyword>
<evidence type="ECO:0000256" key="3">
    <source>
        <dbReference type="ARBA" id="ARBA00023163"/>
    </source>
</evidence>
<dbReference type="eggNOG" id="COG1309">
    <property type="taxonomic scope" value="Bacteria"/>
</dbReference>
<keyword evidence="2 4" id="KW-0238">DNA-binding</keyword>
<dbReference type="Pfam" id="PF16859">
    <property type="entry name" value="TetR_C_11"/>
    <property type="match status" value="1"/>
</dbReference>
<evidence type="ECO:0000313" key="7">
    <source>
        <dbReference type="EMBL" id="CCG08826.1"/>
    </source>
</evidence>
<dbReference type="Proteomes" id="UP000033220">
    <property type="component" value="Chromosome DSM 122"/>
</dbReference>
<dbReference type="PRINTS" id="PR00455">
    <property type="entry name" value="HTHTETR"/>
</dbReference>
<evidence type="ECO:0000256" key="2">
    <source>
        <dbReference type="ARBA" id="ARBA00023125"/>
    </source>
</evidence>
<accession>H6SLG1</accession>
<dbReference type="EMBL" id="HE663493">
    <property type="protein sequence ID" value="CCG08826.1"/>
    <property type="molecule type" value="Genomic_DNA"/>
</dbReference>
<evidence type="ECO:0000256" key="1">
    <source>
        <dbReference type="ARBA" id="ARBA00023015"/>
    </source>
</evidence>
<dbReference type="InterPro" id="IPR050109">
    <property type="entry name" value="HTH-type_TetR-like_transc_reg"/>
</dbReference>
<dbReference type="Gene3D" id="1.10.10.60">
    <property type="entry name" value="Homeodomain-like"/>
    <property type="match status" value="1"/>
</dbReference>
<dbReference type="KEGG" id="rpm:RSPPHO_02200"/>
<feature type="DNA-binding region" description="H-T-H motif" evidence="4">
    <location>
        <begin position="57"/>
        <end position="76"/>
    </location>
</feature>
<feature type="region of interest" description="Disordered" evidence="5">
    <location>
        <begin position="1"/>
        <end position="37"/>
    </location>
</feature>
<dbReference type="InterPro" id="IPR009057">
    <property type="entry name" value="Homeodomain-like_sf"/>
</dbReference>
<dbReference type="PANTHER" id="PTHR30055:SF226">
    <property type="entry name" value="HTH-TYPE TRANSCRIPTIONAL REGULATOR PKSA"/>
    <property type="match status" value="1"/>
</dbReference>
<dbReference type="InterPro" id="IPR011075">
    <property type="entry name" value="TetR_C"/>
</dbReference>
<evidence type="ECO:0000259" key="6">
    <source>
        <dbReference type="PROSITE" id="PS50977"/>
    </source>
</evidence>
<reference evidence="7 8" key="1">
    <citation type="submission" date="2012-02" db="EMBL/GenBank/DDBJ databases">
        <title>Shotgun genome sequence of Phaeospirillum photometricum DSM 122.</title>
        <authorList>
            <person name="Duquesne K."/>
            <person name="Sturgis J."/>
        </authorList>
    </citation>
    <scope>NUCLEOTIDE SEQUENCE [LARGE SCALE GENOMIC DNA]</scope>
    <source>
        <strain evidence="8">DSM122</strain>
    </source>
</reference>
<dbReference type="PATRIC" id="fig|1150469.3.peg.2474"/>
<dbReference type="STRING" id="1150469.RSPPHO_02200"/>
<dbReference type="PROSITE" id="PS50977">
    <property type="entry name" value="HTH_TETR_2"/>
    <property type="match status" value="1"/>
</dbReference>